<dbReference type="AlphaFoldDB" id="A0A0V0HM00"/>
<evidence type="ECO:0000313" key="2">
    <source>
        <dbReference type="EMBL" id="JAP20507.1"/>
    </source>
</evidence>
<sequence length="74" mass="8586">MAVCKCQTKKRRNLQNMVLSERHPILYTSRNYMGAPRENNEPETTHQMSKADLHNFKGSPIALFPNDPTLKQEE</sequence>
<name>A0A0V0HM00_SOLCH</name>
<evidence type="ECO:0000256" key="1">
    <source>
        <dbReference type="SAM" id="MobiDB-lite"/>
    </source>
</evidence>
<accession>A0A0V0HM00</accession>
<organism evidence="2">
    <name type="scientific">Solanum chacoense</name>
    <name type="common">Chaco potato</name>
    <dbReference type="NCBI Taxonomy" id="4108"/>
    <lineage>
        <taxon>Eukaryota</taxon>
        <taxon>Viridiplantae</taxon>
        <taxon>Streptophyta</taxon>
        <taxon>Embryophyta</taxon>
        <taxon>Tracheophyta</taxon>
        <taxon>Spermatophyta</taxon>
        <taxon>Magnoliopsida</taxon>
        <taxon>eudicotyledons</taxon>
        <taxon>Gunneridae</taxon>
        <taxon>Pentapetalae</taxon>
        <taxon>asterids</taxon>
        <taxon>lamiids</taxon>
        <taxon>Solanales</taxon>
        <taxon>Solanaceae</taxon>
        <taxon>Solanoideae</taxon>
        <taxon>Solaneae</taxon>
        <taxon>Solanum</taxon>
    </lineage>
</organism>
<reference evidence="2" key="1">
    <citation type="submission" date="2015-12" db="EMBL/GenBank/DDBJ databases">
        <title>Gene expression during late stages of embryo sac development: a critical building block for successful pollen-pistil interactions.</title>
        <authorList>
            <person name="Liu Y."/>
            <person name="Joly V."/>
            <person name="Sabar M."/>
            <person name="Matton D.P."/>
        </authorList>
    </citation>
    <scope>NUCLEOTIDE SEQUENCE</scope>
</reference>
<feature type="region of interest" description="Disordered" evidence="1">
    <location>
        <begin position="55"/>
        <end position="74"/>
    </location>
</feature>
<protein>
    <submittedName>
        <fullName evidence="2">Putative ovule protein</fullName>
    </submittedName>
</protein>
<dbReference type="EMBL" id="GEDG01018768">
    <property type="protein sequence ID" value="JAP20507.1"/>
    <property type="molecule type" value="Transcribed_RNA"/>
</dbReference>
<proteinExistence type="predicted"/>